<dbReference type="InterPro" id="IPR006047">
    <property type="entry name" value="GH13_cat_dom"/>
</dbReference>
<keyword evidence="10 12" id="KW-0326">Glycosidase</keyword>
<keyword evidence="9 12" id="KW-0119">Carbohydrate metabolism</keyword>
<accession>A0A076L3G1</accession>
<comment type="catalytic activity">
    <reaction evidence="1 12">
        <text>Endohydrolysis of (1-&gt;4)-alpha-D-glucosidic linkages in polysaccharides containing three or more (1-&gt;4)-alpha-linked D-glucose units.</text>
        <dbReference type="EC" id="3.2.1.1"/>
    </reaction>
</comment>
<evidence type="ECO:0000259" key="14">
    <source>
        <dbReference type="SMART" id="SM00642"/>
    </source>
</evidence>
<dbReference type="Gene3D" id="3.20.20.80">
    <property type="entry name" value="Glycosidases"/>
    <property type="match status" value="1"/>
</dbReference>
<evidence type="ECO:0000256" key="2">
    <source>
        <dbReference type="ARBA" id="ARBA00001913"/>
    </source>
</evidence>
<comment type="subunit">
    <text evidence="5">Monomer.</text>
</comment>
<evidence type="ECO:0000256" key="9">
    <source>
        <dbReference type="ARBA" id="ARBA00023277"/>
    </source>
</evidence>
<evidence type="ECO:0000256" key="3">
    <source>
        <dbReference type="ARBA" id="ARBA00001923"/>
    </source>
</evidence>
<evidence type="ECO:0000256" key="7">
    <source>
        <dbReference type="ARBA" id="ARBA00022801"/>
    </source>
</evidence>
<evidence type="ECO:0000256" key="11">
    <source>
        <dbReference type="RuleBase" id="RU003615"/>
    </source>
</evidence>
<dbReference type="CDD" id="cd11317">
    <property type="entry name" value="AmyAc_bac_euk_AmyA"/>
    <property type="match status" value="1"/>
</dbReference>
<evidence type="ECO:0000256" key="5">
    <source>
        <dbReference type="ARBA" id="ARBA00011245"/>
    </source>
</evidence>
<keyword evidence="7 12" id="KW-0378">Hydrolase</keyword>
<dbReference type="EC" id="3.2.1.1" evidence="6 12"/>
<keyword evidence="13" id="KW-0732">Signal</keyword>
<evidence type="ECO:0000256" key="4">
    <source>
        <dbReference type="ARBA" id="ARBA00008061"/>
    </source>
</evidence>
<evidence type="ECO:0000256" key="10">
    <source>
        <dbReference type="ARBA" id="ARBA00023295"/>
    </source>
</evidence>
<dbReference type="Pfam" id="PF00128">
    <property type="entry name" value="Alpha-amylase"/>
    <property type="match status" value="1"/>
</dbReference>
<dbReference type="SMART" id="SM00642">
    <property type="entry name" value="Aamy"/>
    <property type="match status" value="1"/>
</dbReference>
<keyword evidence="8" id="KW-0868">Chloride</keyword>
<feature type="signal peptide" evidence="13">
    <location>
        <begin position="1"/>
        <end position="23"/>
    </location>
</feature>
<reference evidence="15" key="1">
    <citation type="journal article" date="2014" name="Comp. Biochem. Physiol. Part D Genomics Proteomics">
        <title>RNA-Seq reveals the dynamic and diverse features of digestive enzymes during early development of Pacific white shrimp Litopenaeus vannamei.</title>
        <authorList>
            <person name="Wei J."/>
            <person name="Zhang X."/>
            <person name="Yu Y."/>
            <person name="Li F."/>
            <person name="Xiang J."/>
        </authorList>
    </citation>
    <scope>NUCLEOTIDE SEQUENCE</scope>
    <source>
        <strain evidence="15">Amy_lv_d6</strain>
    </source>
</reference>
<name>A0A076L3G1_PENVA</name>
<proteinExistence type="evidence at transcript level"/>
<evidence type="ECO:0000256" key="1">
    <source>
        <dbReference type="ARBA" id="ARBA00000548"/>
    </source>
</evidence>
<feature type="chain" id="PRO_5001715018" description="Alpha-amylase" evidence="13">
    <location>
        <begin position="24"/>
        <end position="411"/>
    </location>
</feature>
<dbReference type="OrthoDB" id="550577at2759"/>
<dbReference type="PANTHER" id="PTHR43447">
    <property type="entry name" value="ALPHA-AMYLASE"/>
    <property type="match status" value="1"/>
</dbReference>
<evidence type="ECO:0000256" key="13">
    <source>
        <dbReference type="SAM" id="SignalP"/>
    </source>
</evidence>
<evidence type="ECO:0000256" key="12">
    <source>
        <dbReference type="RuleBase" id="RU361134"/>
    </source>
</evidence>
<dbReference type="EMBL" id="KM077134">
    <property type="protein sequence ID" value="AIJ02082.1"/>
    <property type="molecule type" value="mRNA"/>
</dbReference>
<dbReference type="InterPro" id="IPR017853">
    <property type="entry name" value="GH"/>
</dbReference>
<comment type="cofactor">
    <cofactor evidence="3">
        <name>chloride</name>
        <dbReference type="ChEBI" id="CHEBI:17996"/>
    </cofactor>
</comment>
<dbReference type="InterPro" id="IPR006046">
    <property type="entry name" value="Alpha_amylase"/>
</dbReference>
<dbReference type="GO" id="GO:0004556">
    <property type="term" value="F:alpha-amylase activity"/>
    <property type="evidence" value="ECO:0007669"/>
    <property type="project" value="UniProtKB-UniRule"/>
</dbReference>
<dbReference type="GO" id="GO:0043169">
    <property type="term" value="F:cation binding"/>
    <property type="evidence" value="ECO:0007669"/>
    <property type="project" value="InterPro"/>
</dbReference>
<organism evidence="15">
    <name type="scientific">Penaeus vannamei</name>
    <name type="common">Whiteleg shrimp</name>
    <name type="synonym">Litopenaeus vannamei</name>
    <dbReference type="NCBI Taxonomy" id="6689"/>
    <lineage>
        <taxon>Eukaryota</taxon>
        <taxon>Metazoa</taxon>
        <taxon>Ecdysozoa</taxon>
        <taxon>Arthropoda</taxon>
        <taxon>Crustacea</taxon>
        <taxon>Multicrustacea</taxon>
        <taxon>Malacostraca</taxon>
        <taxon>Eumalacostraca</taxon>
        <taxon>Eucarida</taxon>
        <taxon>Decapoda</taxon>
        <taxon>Dendrobranchiata</taxon>
        <taxon>Penaeoidea</taxon>
        <taxon>Penaeidae</taxon>
        <taxon>Penaeus</taxon>
    </lineage>
</organism>
<evidence type="ECO:0000256" key="6">
    <source>
        <dbReference type="ARBA" id="ARBA00012595"/>
    </source>
</evidence>
<comment type="similarity">
    <text evidence="4 11">Belongs to the glycosyl hydrolase 13 family.</text>
</comment>
<dbReference type="GO" id="GO:0005975">
    <property type="term" value="P:carbohydrate metabolic process"/>
    <property type="evidence" value="ECO:0007669"/>
    <property type="project" value="InterPro"/>
</dbReference>
<comment type="cofactor">
    <cofactor evidence="2">
        <name>Ca(2+)</name>
        <dbReference type="ChEBI" id="CHEBI:29108"/>
    </cofactor>
</comment>
<dbReference type="PRINTS" id="PR00110">
    <property type="entry name" value="ALPHAAMYLASE"/>
</dbReference>
<evidence type="ECO:0000256" key="8">
    <source>
        <dbReference type="ARBA" id="ARBA00023214"/>
    </source>
</evidence>
<protein>
    <recommendedName>
        <fullName evidence="6 12">Alpha-amylase</fullName>
        <ecNumber evidence="6 12">3.2.1.1</ecNumber>
    </recommendedName>
</protein>
<dbReference type="AlphaFoldDB" id="A0A076L3G1"/>
<dbReference type="SUPFAM" id="SSF51445">
    <property type="entry name" value="(Trans)glycosidases"/>
    <property type="match status" value="1"/>
</dbReference>
<evidence type="ECO:0000313" key="15">
    <source>
        <dbReference type="EMBL" id="AIJ02082.1"/>
    </source>
</evidence>
<feature type="domain" description="Glycosyl hydrolase family 13 catalytic" evidence="14">
    <location>
        <begin position="33"/>
        <end position="404"/>
    </location>
</feature>
<sequence>MAAKSLALTGVAVVLSVVGAAWAASSPWCDERQTIVHLFEWKWADVASECEDVLGPAGFCGVQVSPPQEHRLMPGQPWQQRYQPVSYLLDSRSGSRAEFEDMVARCNDAGVRVLVDAVINNMAEQHTQGYGSAGSHYAADAFDFPPYHGDQFFSPKLNCPSLDGTVSNYGNENDVRDCYLEGRMDLYTAETAVQDVIADYLNDLLDTGVAGFRIDAATHIWPEDLEYIQAKTNNLSEAAGFPSGASPYFYYDVIAPGTAITPADYYHLGGVTEAQYGKKAALAVNDFSLLENMYDPAWEMAPPANAVVFVDSHLSQRDNSIPAGELLTFRNAREYRMATAFMLADDYGMARVMSSYQFASDDEGPPTDALNNTLDVTTDANGDCLGGWVCEHRWPPILNMVSCQLTCSYDL</sequence>